<dbReference type="GO" id="GO:0071281">
    <property type="term" value="P:cellular response to iron ion"/>
    <property type="evidence" value="ECO:0007669"/>
    <property type="project" value="UniProtKB-ARBA"/>
</dbReference>
<evidence type="ECO:0000256" key="7">
    <source>
        <dbReference type="ARBA" id="ARBA00055290"/>
    </source>
</evidence>
<dbReference type="Pfam" id="PF00950">
    <property type="entry name" value="ABC-3"/>
    <property type="match status" value="1"/>
</dbReference>
<dbReference type="GO" id="GO:0055085">
    <property type="term" value="P:transmembrane transport"/>
    <property type="evidence" value="ECO:0007669"/>
    <property type="project" value="InterPro"/>
</dbReference>
<protein>
    <submittedName>
        <fullName evidence="10">Iron ABC transporter permease</fullName>
    </submittedName>
</protein>
<accession>A0AB36DZX5</accession>
<dbReference type="FunFam" id="1.10.3470.10:FF:000003">
    <property type="entry name" value="Iron ABC transporter permease SitD"/>
    <property type="match status" value="1"/>
</dbReference>
<evidence type="ECO:0000256" key="1">
    <source>
        <dbReference type="ARBA" id="ARBA00004141"/>
    </source>
</evidence>
<dbReference type="SUPFAM" id="SSF81345">
    <property type="entry name" value="ABC transporter involved in vitamin B12 uptake, BtuC"/>
    <property type="match status" value="1"/>
</dbReference>
<dbReference type="GO" id="GO:0043190">
    <property type="term" value="C:ATP-binding cassette (ABC) transporter complex"/>
    <property type="evidence" value="ECO:0007669"/>
    <property type="project" value="InterPro"/>
</dbReference>
<dbReference type="PANTHER" id="PTHR30477">
    <property type="entry name" value="ABC-TRANSPORTER METAL-BINDING PROTEIN"/>
    <property type="match status" value="1"/>
</dbReference>
<evidence type="ECO:0000313" key="11">
    <source>
        <dbReference type="Proteomes" id="UP000092527"/>
    </source>
</evidence>
<organism evidence="10 11">
    <name type="scientific">Gallibacterium salpingitidis</name>
    <dbReference type="NCBI Taxonomy" id="505341"/>
    <lineage>
        <taxon>Bacteria</taxon>
        <taxon>Pseudomonadati</taxon>
        <taxon>Pseudomonadota</taxon>
        <taxon>Gammaproteobacteria</taxon>
        <taxon>Pasteurellales</taxon>
        <taxon>Pasteurellaceae</taxon>
        <taxon>Gallibacterium</taxon>
    </lineage>
</organism>
<comment type="similarity">
    <text evidence="2 8">Belongs to the ABC-3 integral membrane protein family.</text>
</comment>
<keyword evidence="3" id="KW-0406">Ion transport</keyword>
<feature type="transmembrane region" description="Helical" evidence="9">
    <location>
        <begin position="52"/>
        <end position="85"/>
    </location>
</feature>
<feature type="transmembrane region" description="Helical" evidence="9">
    <location>
        <begin position="97"/>
        <end position="116"/>
    </location>
</feature>
<feature type="transmembrane region" description="Helical" evidence="9">
    <location>
        <begin position="221"/>
        <end position="242"/>
    </location>
</feature>
<sequence>MSVVLNWLIEPLSYPFVQVSVITALMIAIICAVLSCYLVLKGWALMGDAISHAVLPGIVLAFMFNLPLILGAFIAGIFCASSVGFLKNHARLKEDTIMGIVFSGMFAFGLVLFNYVETTQHLTHILFGDILGIDRQQMWQMLAVGAVILLIIYSKWRDLLLYCFDPIQAKVAGLNTTILHYGLLTLLSLAIVLAMQIVGVILVVAMLISPGITAYLLTKRFSTMLLIAISSALLATILGIILSFHLDSATGATIVLTQALFFICAVILSKIKYRRHKLISPMMNISE</sequence>
<keyword evidence="8" id="KW-0813">Transport</keyword>
<name>A0AB36DZX5_9PAST</name>
<evidence type="ECO:0000256" key="5">
    <source>
        <dbReference type="ARBA" id="ARBA00022989"/>
    </source>
</evidence>
<evidence type="ECO:0000256" key="3">
    <source>
        <dbReference type="ARBA" id="ARBA00022496"/>
    </source>
</evidence>
<evidence type="ECO:0000256" key="4">
    <source>
        <dbReference type="ARBA" id="ARBA00022692"/>
    </source>
</evidence>
<dbReference type="InterPro" id="IPR001626">
    <property type="entry name" value="ABC_TroCD"/>
</dbReference>
<dbReference type="AlphaFoldDB" id="A0AB36DZX5"/>
<gene>
    <name evidence="10" type="ORF">QV09_11170</name>
</gene>
<feature type="transmembrane region" description="Helical" evidence="9">
    <location>
        <begin position="16"/>
        <end position="40"/>
    </location>
</feature>
<keyword evidence="3" id="KW-0408">Iron</keyword>
<proteinExistence type="inferred from homology"/>
<comment type="caution">
    <text evidence="10">The sequence shown here is derived from an EMBL/GenBank/DDBJ whole genome shotgun (WGS) entry which is preliminary data.</text>
</comment>
<dbReference type="EMBL" id="JTJU01000073">
    <property type="protein sequence ID" value="OBX07278.1"/>
    <property type="molecule type" value="Genomic_DNA"/>
</dbReference>
<evidence type="ECO:0000256" key="8">
    <source>
        <dbReference type="RuleBase" id="RU003943"/>
    </source>
</evidence>
<keyword evidence="5 9" id="KW-1133">Transmembrane helix</keyword>
<keyword evidence="6 9" id="KW-0472">Membrane</keyword>
<dbReference type="GO" id="GO:0006826">
    <property type="term" value="P:iron ion transport"/>
    <property type="evidence" value="ECO:0007669"/>
    <property type="project" value="UniProtKB-KW"/>
</dbReference>
<feature type="transmembrane region" description="Helical" evidence="9">
    <location>
        <begin position="137"/>
        <end position="156"/>
    </location>
</feature>
<dbReference type="InterPro" id="IPR037294">
    <property type="entry name" value="ABC_BtuC-like"/>
</dbReference>
<dbReference type="Gene3D" id="1.10.3470.10">
    <property type="entry name" value="ABC transporter involved in vitamin B12 uptake, BtuC"/>
    <property type="match status" value="1"/>
</dbReference>
<evidence type="ECO:0000256" key="6">
    <source>
        <dbReference type="ARBA" id="ARBA00023136"/>
    </source>
</evidence>
<feature type="transmembrane region" description="Helical" evidence="9">
    <location>
        <begin position="183"/>
        <end position="209"/>
    </location>
</feature>
<evidence type="ECO:0000256" key="9">
    <source>
        <dbReference type="SAM" id="Phobius"/>
    </source>
</evidence>
<keyword evidence="3" id="KW-0410">Iron transport</keyword>
<keyword evidence="4 8" id="KW-0812">Transmembrane</keyword>
<dbReference type="Proteomes" id="UP000092527">
    <property type="component" value="Unassembled WGS sequence"/>
</dbReference>
<dbReference type="GO" id="GO:0010043">
    <property type="term" value="P:response to zinc ion"/>
    <property type="evidence" value="ECO:0007669"/>
    <property type="project" value="TreeGrafter"/>
</dbReference>
<comment type="subcellular location">
    <subcellularLocation>
        <location evidence="8">Cell membrane</location>
        <topology evidence="8">Multi-pass membrane protein</topology>
    </subcellularLocation>
    <subcellularLocation>
        <location evidence="1">Membrane</location>
        <topology evidence="1">Multi-pass membrane protein</topology>
    </subcellularLocation>
</comment>
<evidence type="ECO:0000313" key="10">
    <source>
        <dbReference type="EMBL" id="OBX07278.1"/>
    </source>
</evidence>
<dbReference type="PANTHER" id="PTHR30477:SF24">
    <property type="entry name" value="IRON TRANSPORT SYSTEM MEMBRANE PROTEIN HI_0359-RELATED"/>
    <property type="match status" value="1"/>
</dbReference>
<dbReference type="CDD" id="cd06550">
    <property type="entry name" value="TM_ABC_iron-siderophores_like"/>
    <property type="match status" value="1"/>
</dbReference>
<dbReference type="RefSeq" id="WP_066422248.1">
    <property type="nucleotide sequence ID" value="NZ_JTJU01000073.1"/>
</dbReference>
<feature type="transmembrane region" description="Helical" evidence="9">
    <location>
        <begin position="248"/>
        <end position="268"/>
    </location>
</feature>
<comment type="function">
    <text evidence="7">Part of an ATP-driven transport system HI_0359/HI_0360/HI_0361/HI_0362 for iron.</text>
</comment>
<reference evidence="10 11" key="1">
    <citation type="submission" date="2014-11" db="EMBL/GenBank/DDBJ databases">
        <title>Pan-genome of Gallibacterium spp.</title>
        <authorList>
            <person name="Kudirkiene E."/>
            <person name="Bojesen A.M."/>
        </authorList>
    </citation>
    <scope>NUCLEOTIDE SEQUENCE [LARGE SCALE GENOMIC DNA]</scope>
    <source>
        <strain evidence="10 11">18469/18</strain>
    </source>
</reference>
<evidence type="ECO:0000256" key="2">
    <source>
        <dbReference type="ARBA" id="ARBA00008034"/>
    </source>
</evidence>